<dbReference type="InterPro" id="IPR032627">
    <property type="entry name" value="DUF4876"/>
</dbReference>
<dbReference type="InterPro" id="IPR001322">
    <property type="entry name" value="Lamin_tail_dom"/>
</dbReference>
<organism evidence="3 4">
    <name type="scientific">Bacteroides ovatus</name>
    <dbReference type="NCBI Taxonomy" id="28116"/>
    <lineage>
        <taxon>Bacteria</taxon>
        <taxon>Pseudomonadati</taxon>
        <taxon>Bacteroidota</taxon>
        <taxon>Bacteroidia</taxon>
        <taxon>Bacteroidales</taxon>
        <taxon>Bacteroidaceae</taxon>
        <taxon>Bacteroides</taxon>
    </lineage>
</organism>
<sequence length="398" mass="44138">MNRTISFITKMMFTAFMIVMTACSSDDKGTQALTVQVKVTMPDGFKADAIYAGHEVSLGKYTAITNATGTATFEGVIPDVYNISTSCEITAEEYKNMTGNEPKNEDYIISGSLLNQTIATESTITLQTNISVKQSLIISKIYYAGTKDHNEKRYTAGQYIEFFNNSDKTINIAGLYFGMLESDNTPAYLLGKTPEYIYLKQIFRFPSNGHTEIEPGKSVIVTNSAFNHSENNEIDLSDADFEAKDNKGGIKNNPETPALELIYTAFSGKSEISYINFLTGGSSSIVLFKTDEDIDAWERVYADGKSQGSQYVKMPVKYVIDGVDCLKYKTTGVDKNTKRLYNYIDAGYTNITAINGQNSEVVYRKTAKTENGRTILADTNNSSNDFAVSTEIKPREYK</sequence>
<proteinExistence type="predicted"/>
<feature type="signal peptide" evidence="1">
    <location>
        <begin position="1"/>
        <end position="21"/>
    </location>
</feature>
<evidence type="ECO:0000259" key="2">
    <source>
        <dbReference type="PROSITE" id="PS51841"/>
    </source>
</evidence>
<dbReference type="EMBL" id="FNDO01000066">
    <property type="protein sequence ID" value="SDI68945.1"/>
    <property type="molecule type" value="Genomic_DNA"/>
</dbReference>
<evidence type="ECO:0000313" key="4">
    <source>
        <dbReference type="Proteomes" id="UP000181870"/>
    </source>
</evidence>
<accession>A0A1G8MM87</accession>
<dbReference type="PROSITE" id="PS51257">
    <property type="entry name" value="PROKAR_LIPOPROTEIN"/>
    <property type="match status" value="1"/>
</dbReference>
<protein>
    <submittedName>
        <fullName evidence="3">Lamin Tail Domain</fullName>
    </submittedName>
</protein>
<dbReference type="AlphaFoldDB" id="A0A1G8MM87"/>
<dbReference type="PROSITE" id="PS51841">
    <property type="entry name" value="LTD"/>
    <property type="match status" value="1"/>
</dbReference>
<feature type="domain" description="LTD" evidence="2">
    <location>
        <begin position="124"/>
        <end position="303"/>
    </location>
</feature>
<evidence type="ECO:0000256" key="1">
    <source>
        <dbReference type="SAM" id="SignalP"/>
    </source>
</evidence>
<keyword evidence="1" id="KW-0732">Signal</keyword>
<gene>
    <name evidence="3" type="ORF">SAMN05192582_10662</name>
</gene>
<evidence type="ECO:0000313" key="3">
    <source>
        <dbReference type="EMBL" id="SDI68945.1"/>
    </source>
</evidence>
<dbReference type="Proteomes" id="UP000181870">
    <property type="component" value="Unassembled WGS sequence"/>
</dbReference>
<reference evidence="3 4" key="1">
    <citation type="submission" date="2016-10" db="EMBL/GenBank/DDBJ databases">
        <authorList>
            <person name="de Groot N.N."/>
        </authorList>
    </citation>
    <scope>NUCLEOTIDE SEQUENCE [LARGE SCALE GENOMIC DNA]</scope>
    <source>
        <strain evidence="3 4">NLAE-zl-C57</strain>
    </source>
</reference>
<dbReference type="RefSeq" id="WP_074638596.1">
    <property type="nucleotide sequence ID" value="NZ_FNDO01000066.1"/>
</dbReference>
<dbReference type="Pfam" id="PF16215">
    <property type="entry name" value="DUF4876"/>
    <property type="match status" value="1"/>
</dbReference>
<feature type="chain" id="PRO_5010234349" evidence="1">
    <location>
        <begin position="22"/>
        <end position="398"/>
    </location>
</feature>
<name>A0A1G8MM87_BACOV</name>